<dbReference type="EMBL" id="CAKJTJ010000004">
    <property type="protein sequence ID" value="CAG9620451.1"/>
    <property type="molecule type" value="Genomic_DNA"/>
</dbReference>
<keyword evidence="2" id="KW-1185">Reference proteome</keyword>
<name>A0ABM8YKJ5_9BACI</name>
<proteinExistence type="predicted"/>
<evidence type="ECO:0000313" key="2">
    <source>
        <dbReference type="Proteomes" id="UP000789833"/>
    </source>
</evidence>
<reference evidence="1 2" key="1">
    <citation type="submission" date="2021-10" db="EMBL/GenBank/DDBJ databases">
        <authorList>
            <person name="Criscuolo A."/>
        </authorList>
    </citation>
    <scope>NUCLEOTIDE SEQUENCE [LARGE SCALE GENOMIC DNA]</scope>
    <source>
        <strain evidence="2">CIP 111883</strain>
    </source>
</reference>
<comment type="caution">
    <text evidence="1">The sequence shown here is derived from an EMBL/GenBank/DDBJ whole genome shotgun (WGS) entry which is preliminary data.</text>
</comment>
<sequence length="136" mass="15829">MDFRIRTQFTFSASDRKLNRILESLANEGIAVNGYFQTLVGKRYHFVRMVVGYTDEVTNHDVPTGRTIMEQAEVHYKENQVIQLLENGACIPNTFWRHKRCRALYLGEDNTFYLDVANVSKTIELLSEENSYRGQD</sequence>
<dbReference type="Proteomes" id="UP000789833">
    <property type="component" value="Unassembled WGS sequence"/>
</dbReference>
<evidence type="ECO:0000313" key="1">
    <source>
        <dbReference type="EMBL" id="CAG9620451.1"/>
    </source>
</evidence>
<accession>A0ABM8YKJ5</accession>
<gene>
    <name evidence="1" type="ORF">BACCIP111883_01219</name>
</gene>
<organism evidence="1 2">
    <name type="scientific">Sutcliffiella rhizosphaerae</name>
    <dbReference type="NCBI Taxonomy" id="2880967"/>
    <lineage>
        <taxon>Bacteria</taxon>
        <taxon>Bacillati</taxon>
        <taxon>Bacillota</taxon>
        <taxon>Bacilli</taxon>
        <taxon>Bacillales</taxon>
        <taxon>Bacillaceae</taxon>
        <taxon>Sutcliffiella</taxon>
    </lineage>
</organism>
<dbReference type="RefSeq" id="WP_230500374.1">
    <property type="nucleotide sequence ID" value="NZ_CAKJTJ010000004.1"/>
</dbReference>
<protein>
    <submittedName>
        <fullName evidence="1">Uncharacterized protein</fullName>
    </submittedName>
</protein>